<feature type="non-terminal residue" evidence="1">
    <location>
        <position position="1"/>
    </location>
</feature>
<reference evidence="1 2" key="1">
    <citation type="journal article" date="2019" name="Sci. Rep.">
        <title>Orb-weaving spider Araneus ventricosus genome elucidates the spidroin gene catalogue.</title>
        <authorList>
            <person name="Kono N."/>
            <person name="Nakamura H."/>
            <person name="Ohtoshi R."/>
            <person name="Moran D.A.P."/>
            <person name="Shinohara A."/>
            <person name="Yoshida Y."/>
            <person name="Fujiwara M."/>
            <person name="Mori M."/>
            <person name="Tomita M."/>
            <person name="Arakawa K."/>
        </authorList>
    </citation>
    <scope>NUCLEOTIDE SEQUENCE [LARGE SCALE GENOMIC DNA]</scope>
</reference>
<evidence type="ECO:0000313" key="1">
    <source>
        <dbReference type="EMBL" id="GBO32616.1"/>
    </source>
</evidence>
<comment type="caution">
    <text evidence="1">The sequence shown here is derived from an EMBL/GenBank/DDBJ whole genome shotgun (WGS) entry which is preliminary data.</text>
</comment>
<proteinExistence type="predicted"/>
<name>A0A4Y2W7Y0_ARAVE</name>
<sequence>KRGFKGDLDLLRKVSDNICRGKNTGGGCMKKYGSRATPDYQLVTHITAQSSLVYIWFSLVLLTSRFEATQSHFGADLIMFNRGPDGKDNT</sequence>
<keyword evidence="2" id="KW-1185">Reference proteome</keyword>
<protein>
    <submittedName>
        <fullName evidence="1">Uncharacterized protein</fullName>
    </submittedName>
</protein>
<dbReference type="Proteomes" id="UP000499080">
    <property type="component" value="Unassembled WGS sequence"/>
</dbReference>
<evidence type="ECO:0000313" key="2">
    <source>
        <dbReference type="Proteomes" id="UP000499080"/>
    </source>
</evidence>
<dbReference type="EMBL" id="BGPR01056125">
    <property type="protein sequence ID" value="GBO32616.1"/>
    <property type="molecule type" value="Genomic_DNA"/>
</dbReference>
<dbReference type="AlphaFoldDB" id="A0A4Y2W7Y0"/>
<organism evidence="1 2">
    <name type="scientific">Araneus ventricosus</name>
    <name type="common">Orbweaver spider</name>
    <name type="synonym">Epeira ventricosa</name>
    <dbReference type="NCBI Taxonomy" id="182803"/>
    <lineage>
        <taxon>Eukaryota</taxon>
        <taxon>Metazoa</taxon>
        <taxon>Ecdysozoa</taxon>
        <taxon>Arthropoda</taxon>
        <taxon>Chelicerata</taxon>
        <taxon>Arachnida</taxon>
        <taxon>Araneae</taxon>
        <taxon>Araneomorphae</taxon>
        <taxon>Entelegynae</taxon>
        <taxon>Araneoidea</taxon>
        <taxon>Araneidae</taxon>
        <taxon>Araneus</taxon>
    </lineage>
</organism>
<gene>
    <name evidence="1" type="ORF">AVEN_14861_1</name>
</gene>
<accession>A0A4Y2W7Y0</accession>